<comment type="caution">
    <text evidence="1">The sequence shown here is derived from an EMBL/GenBank/DDBJ whole genome shotgun (WGS) entry which is preliminary data.</text>
</comment>
<evidence type="ECO:0000313" key="1">
    <source>
        <dbReference type="EMBL" id="MFD0978389.1"/>
    </source>
</evidence>
<dbReference type="Proteomes" id="UP001597108">
    <property type="component" value="Unassembled WGS sequence"/>
</dbReference>
<keyword evidence="2" id="KW-1185">Reference proteome</keyword>
<accession>A0ABW3IJX2</accession>
<gene>
    <name evidence="1" type="ORF">ACFQ2S_01885</name>
</gene>
<proteinExistence type="predicted"/>
<protein>
    <recommendedName>
        <fullName evidence="3">CdiI immunity protein domain-containing protein</fullName>
    </recommendedName>
</protein>
<evidence type="ECO:0000313" key="2">
    <source>
        <dbReference type="Proteomes" id="UP001597108"/>
    </source>
</evidence>
<organism evidence="1 2">
    <name type="scientific">Tropicimonas aquimaris</name>
    <dbReference type="NCBI Taxonomy" id="914152"/>
    <lineage>
        <taxon>Bacteria</taxon>
        <taxon>Pseudomonadati</taxon>
        <taxon>Pseudomonadota</taxon>
        <taxon>Alphaproteobacteria</taxon>
        <taxon>Rhodobacterales</taxon>
        <taxon>Roseobacteraceae</taxon>
        <taxon>Tropicimonas</taxon>
    </lineage>
</organism>
<evidence type="ECO:0008006" key="3">
    <source>
        <dbReference type="Google" id="ProtNLM"/>
    </source>
</evidence>
<reference evidence="2" key="1">
    <citation type="journal article" date="2019" name="Int. J. Syst. Evol. Microbiol.">
        <title>The Global Catalogue of Microorganisms (GCM) 10K type strain sequencing project: providing services to taxonomists for standard genome sequencing and annotation.</title>
        <authorList>
            <consortium name="The Broad Institute Genomics Platform"/>
            <consortium name="The Broad Institute Genome Sequencing Center for Infectious Disease"/>
            <person name="Wu L."/>
            <person name="Ma J."/>
        </authorList>
    </citation>
    <scope>NUCLEOTIDE SEQUENCE [LARGE SCALE GENOMIC DNA]</scope>
    <source>
        <strain evidence="2">CCUG 60524</strain>
    </source>
</reference>
<dbReference type="EMBL" id="JBHTJT010000005">
    <property type="protein sequence ID" value="MFD0978389.1"/>
    <property type="molecule type" value="Genomic_DNA"/>
</dbReference>
<name>A0ABW3IJX2_9RHOB</name>
<dbReference type="RefSeq" id="WP_386072235.1">
    <property type="nucleotide sequence ID" value="NZ_JBHTJT010000005.1"/>
</dbReference>
<sequence length="113" mass="12409">MRDFNDTTAGSVPSPDFHSAIDGFLSTHGNGLARVISAIGNRNARTVLQDLEEEIGKAAPDQDFLQFLIEALQEFLLEPPRSALDGFPVPPDLDAAVRWHLSKLSDLPSVRRK</sequence>